<dbReference type="InterPro" id="IPR035909">
    <property type="entry name" value="CheB_C"/>
</dbReference>
<dbReference type="OrthoDB" id="9793421at2"/>
<dbReference type="EC" id="3.1.1.61" evidence="2"/>
<keyword evidence="7" id="KW-1185">Reference proteome</keyword>
<reference evidence="6 7" key="1">
    <citation type="submission" date="2018-06" db="EMBL/GenBank/DDBJ databases">
        <authorList>
            <consortium name="Pathogen Informatics"/>
            <person name="Doyle S."/>
        </authorList>
    </citation>
    <scope>NUCLEOTIDE SEQUENCE [LARGE SCALE GENOMIC DNA]</scope>
    <source>
        <strain evidence="6 7">NCTC11370</strain>
    </source>
</reference>
<dbReference type="GO" id="GO:0006935">
    <property type="term" value="P:chemotaxis"/>
    <property type="evidence" value="ECO:0007669"/>
    <property type="project" value="UniProtKB-UniRule"/>
</dbReference>
<dbReference type="PROSITE" id="PS50122">
    <property type="entry name" value="CHEB"/>
    <property type="match status" value="1"/>
</dbReference>
<dbReference type="GeneID" id="93292672"/>
<dbReference type="PANTHER" id="PTHR42872">
    <property type="entry name" value="PROTEIN-GLUTAMATE METHYLESTERASE/PROTEIN-GLUTAMINE GLUTAMINASE"/>
    <property type="match status" value="1"/>
</dbReference>
<dbReference type="SUPFAM" id="SSF52738">
    <property type="entry name" value="Methylesterase CheB, C-terminal domain"/>
    <property type="match status" value="1"/>
</dbReference>
<feature type="domain" description="CheB-type methylesterase" evidence="5">
    <location>
        <begin position="1"/>
        <end position="189"/>
    </location>
</feature>
<dbReference type="GO" id="GO:0000156">
    <property type="term" value="F:phosphorelay response regulator activity"/>
    <property type="evidence" value="ECO:0007669"/>
    <property type="project" value="InterPro"/>
</dbReference>
<gene>
    <name evidence="6" type="primary">cheB_1</name>
    <name evidence="6" type="ORF">NCTC11370_00706</name>
</gene>
<proteinExistence type="predicted"/>
<dbReference type="Proteomes" id="UP000254554">
    <property type="component" value="Unassembled WGS sequence"/>
</dbReference>
<organism evidence="6 7">
    <name type="scientific">Fluoribacter dumoffii</name>
    <dbReference type="NCBI Taxonomy" id="463"/>
    <lineage>
        <taxon>Bacteria</taxon>
        <taxon>Pseudomonadati</taxon>
        <taxon>Pseudomonadota</taxon>
        <taxon>Gammaproteobacteria</taxon>
        <taxon>Legionellales</taxon>
        <taxon>Legionellaceae</taxon>
        <taxon>Fluoribacter</taxon>
    </lineage>
</organism>
<dbReference type="AlphaFoldDB" id="A0A377G744"/>
<evidence type="ECO:0000256" key="1">
    <source>
        <dbReference type="ARBA" id="ARBA00022801"/>
    </source>
</evidence>
<dbReference type="PANTHER" id="PTHR42872:SF6">
    <property type="entry name" value="PROTEIN-GLUTAMATE METHYLESTERASE_PROTEIN-GLUTAMINE GLUTAMINASE"/>
    <property type="match status" value="1"/>
</dbReference>
<dbReference type="InterPro" id="IPR000673">
    <property type="entry name" value="Sig_transdc_resp-reg_Me-estase"/>
</dbReference>
<feature type="active site" evidence="4">
    <location>
        <position position="39"/>
    </location>
</feature>
<sequence>MFKNYLIVIGGSAGAITALQNLLPRLPADFPAAILIVIHLPPHLPSRLSNVLKPYSKMPVSKPLDGMILKSNHIYVAPPNFHMRVAHDKIYLTQDAEIHHCRPAIDPLFISAAANYGKQVVGIVLSGVLDDGSAGLKEVKEHNGLAIIQSLNEAEFPDLPKHAAEKTEVDFCLPMEDIASLLINHVTGSGSFGVNE</sequence>
<evidence type="ECO:0000313" key="6">
    <source>
        <dbReference type="EMBL" id="STO20647.1"/>
    </source>
</evidence>
<evidence type="ECO:0000259" key="5">
    <source>
        <dbReference type="PROSITE" id="PS50122"/>
    </source>
</evidence>
<evidence type="ECO:0000256" key="2">
    <source>
        <dbReference type="ARBA" id="ARBA00039140"/>
    </source>
</evidence>
<dbReference type="EMBL" id="UGGT01000001">
    <property type="protein sequence ID" value="STO20647.1"/>
    <property type="molecule type" value="Genomic_DNA"/>
</dbReference>
<name>A0A377G744_9GAMM</name>
<dbReference type="STRING" id="1094715.GCA_000236165_01715"/>
<protein>
    <recommendedName>
        <fullName evidence="2">protein-glutamate methylesterase</fullName>
        <ecNumber evidence="2">3.1.1.61</ecNumber>
    </recommendedName>
</protein>
<keyword evidence="1 4" id="KW-0378">Hydrolase</keyword>
<feature type="active site" evidence="4">
    <location>
        <position position="12"/>
    </location>
</feature>
<feature type="active site" evidence="4">
    <location>
        <position position="131"/>
    </location>
</feature>
<dbReference type="Pfam" id="PF01339">
    <property type="entry name" value="CheB_methylest"/>
    <property type="match status" value="1"/>
</dbReference>
<dbReference type="Gene3D" id="3.40.50.180">
    <property type="entry name" value="Methylesterase CheB, C-terminal domain"/>
    <property type="match status" value="1"/>
</dbReference>
<evidence type="ECO:0000256" key="3">
    <source>
        <dbReference type="ARBA" id="ARBA00048267"/>
    </source>
</evidence>
<evidence type="ECO:0000313" key="7">
    <source>
        <dbReference type="Proteomes" id="UP000254554"/>
    </source>
</evidence>
<dbReference type="GO" id="GO:0008984">
    <property type="term" value="F:protein-glutamate methylesterase activity"/>
    <property type="evidence" value="ECO:0007669"/>
    <property type="project" value="UniProtKB-EC"/>
</dbReference>
<keyword evidence="4" id="KW-0145">Chemotaxis</keyword>
<evidence type="ECO:0000256" key="4">
    <source>
        <dbReference type="PROSITE-ProRule" id="PRU00050"/>
    </source>
</evidence>
<dbReference type="RefSeq" id="WP_010652945.1">
    <property type="nucleotide sequence ID" value="NZ_JAPHOS010000001.1"/>
</dbReference>
<dbReference type="GO" id="GO:0005737">
    <property type="term" value="C:cytoplasm"/>
    <property type="evidence" value="ECO:0007669"/>
    <property type="project" value="InterPro"/>
</dbReference>
<dbReference type="CDD" id="cd16433">
    <property type="entry name" value="CheB"/>
    <property type="match status" value="1"/>
</dbReference>
<comment type="catalytic activity">
    <reaction evidence="3">
        <text>[protein]-L-glutamate 5-O-methyl ester + H2O = L-glutamyl-[protein] + methanol + H(+)</text>
        <dbReference type="Rhea" id="RHEA:23236"/>
        <dbReference type="Rhea" id="RHEA-COMP:10208"/>
        <dbReference type="Rhea" id="RHEA-COMP:10311"/>
        <dbReference type="ChEBI" id="CHEBI:15377"/>
        <dbReference type="ChEBI" id="CHEBI:15378"/>
        <dbReference type="ChEBI" id="CHEBI:17790"/>
        <dbReference type="ChEBI" id="CHEBI:29973"/>
        <dbReference type="ChEBI" id="CHEBI:82795"/>
        <dbReference type="EC" id="3.1.1.61"/>
    </reaction>
</comment>
<accession>A0A377G744</accession>